<evidence type="ECO:0000256" key="2">
    <source>
        <dbReference type="ARBA" id="ARBA00022692"/>
    </source>
</evidence>
<keyword evidence="3" id="KW-0472">Membrane</keyword>
<keyword evidence="4" id="KW-0732">Signal</keyword>
<feature type="signal peptide" evidence="4">
    <location>
        <begin position="1"/>
        <end position="24"/>
    </location>
</feature>
<reference evidence="6" key="3">
    <citation type="submission" date="2025-09" db="UniProtKB">
        <authorList>
            <consortium name="Ensembl"/>
        </authorList>
    </citation>
    <scope>IDENTIFICATION</scope>
</reference>
<evidence type="ECO:0000256" key="3">
    <source>
        <dbReference type="ARBA" id="ARBA00023136"/>
    </source>
</evidence>
<dbReference type="Pfam" id="PF07686">
    <property type="entry name" value="V-set"/>
    <property type="match status" value="1"/>
</dbReference>
<dbReference type="Proteomes" id="UP000472272">
    <property type="component" value="Chromosome 2"/>
</dbReference>
<evidence type="ECO:0000313" key="7">
    <source>
        <dbReference type="Proteomes" id="UP000472272"/>
    </source>
</evidence>
<evidence type="ECO:0000256" key="1">
    <source>
        <dbReference type="ARBA" id="ARBA00004370"/>
    </source>
</evidence>
<keyword evidence="7" id="KW-1185">Reference proteome</keyword>
<dbReference type="Gene3D" id="2.60.40.10">
    <property type="entry name" value="Immunoglobulins"/>
    <property type="match status" value="1"/>
</dbReference>
<dbReference type="SUPFAM" id="SSF48726">
    <property type="entry name" value="Immunoglobulin"/>
    <property type="match status" value="1"/>
</dbReference>
<reference evidence="6 7" key="1">
    <citation type="journal article" date="2019" name="Proc. Natl. Acad. Sci. U.S.A.">
        <title>Regulatory changes in pterin and carotenoid genes underlie balanced color polymorphisms in the wall lizard.</title>
        <authorList>
            <person name="Andrade P."/>
            <person name="Pinho C."/>
            <person name="Perez I de Lanuza G."/>
            <person name="Afonso S."/>
            <person name="Brejcha J."/>
            <person name="Rubin C.J."/>
            <person name="Wallerman O."/>
            <person name="Pereira P."/>
            <person name="Sabatino S.J."/>
            <person name="Bellati A."/>
            <person name="Pellitteri-Rosa D."/>
            <person name="Bosakova Z."/>
            <person name="Bunikis I."/>
            <person name="Carretero M.A."/>
            <person name="Feiner N."/>
            <person name="Marsik P."/>
            <person name="Pauperio F."/>
            <person name="Salvi D."/>
            <person name="Soler L."/>
            <person name="While G.M."/>
            <person name="Uller T."/>
            <person name="Font E."/>
            <person name="Andersson L."/>
            <person name="Carneiro M."/>
        </authorList>
    </citation>
    <scope>NUCLEOTIDE SEQUENCE</scope>
</reference>
<feature type="domain" description="Immunoglobulin V-set" evidence="5">
    <location>
        <begin position="18"/>
        <end position="92"/>
    </location>
</feature>
<accession>A0A670JAV6</accession>
<evidence type="ECO:0000313" key="6">
    <source>
        <dbReference type="Ensembl" id="ENSPMRP00000021335.1"/>
    </source>
</evidence>
<sequence length="137" mass="15122">MASRLLSRIIILTWVLTGPVEVHGYEGKSLSLRCRYQQTFEDNTKSCLISSDGKVNMGRVSLRENKKEHYFQVTMDSLNLDDSGVYYCWCGIERTGSDVGFPVNNTVLPGESHFQTSVFGLNNGGGNTPSGILGQSH</sequence>
<reference evidence="6" key="2">
    <citation type="submission" date="2025-08" db="UniProtKB">
        <authorList>
            <consortium name="Ensembl"/>
        </authorList>
    </citation>
    <scope>IDENTIFICATION</scope>
</reference>
<dbReference type="GO" id="GO:0005886">
    <property type="term" value="C:plasma membrane"/>
    <property type="evidence" value="ECO:0007669"/>
    <property type="project" value="TreeGrafter"/>
</dbReference>
<keyword evidence="2" id="KW-0812">Transmembrane</keyword>
<name>A0A670JAV6_PODMU</name>
<dbReference type="InterPro" id="IPR050671">
    <property type="entry name" value="CD300_family_receptors"/>
</dbReference>
<dbReference type="InterPro" id="IPR013106">
    <property type="entry name" value="Ig_V-set"/>
</dbReference>
<evidence type="ECO:0000259" key="5">
    <source>
        <dbReference type="Pfam" id="PF07686"/>
    </source>
</evidence>
<comment type="subcellular location">
    <subcellularLocation>
        <location evidence="1">Membrane</location>
    </subcellularLocation>
</comment>
<proteinExistence type="predicted"/>
<dbReference type="GeneTree" id="ENSGT00940000154332"/>
<feature type="chain" id="PRO_5025480565" description="Immunoglobulin V-set domain-containing protein" evidence="4">
    <location>
        <begin position="25"/>
        <end position="137"/>
    </location>
</feature>
<dbReference type="InterPro" id="IPR013783">
    <property type="entry name" value="Ig-like_fold"/>
</dbReference>
<dbReference type="AlphaFoldDB" id="A0A670JAV6"/>
<dbReference type="Ensembl" id="ENSPMRT00000022647.1">
    <property type="protein sequence ID" value="ENSPMRP00000021335.1"/>
    <property type="gene ID" value="ENSPMRG00000013860.1"/>
</dbReference>
<evidence type="ECO:0000256" key="4">
    <source>
        <dbReference type="SAM" id="SignalP"/>
    </source>
</evidence>
<dbReference type="GO" id="GO:0004888">
    <property type="term" value="F:transmembrane signaling receptor activity"/>
    <property type="evidence" value="ECO:0007669"/>
    <property type="project" value="TreeGrafter"/>
</dbReference>
<dbReference type="PANTHER" id="PTHR11860:SF87">
    <property type="entry name" value="CMRF35-LIKE MOLECULE 8"/>
    <property type="match status" value="1"/>
</dbReference>
<dbReference type="InterPro" id="IPR036179">
    <property type="entry name" value="Ig-like_dom_sf"/>
</dbReference>
<protein>
    <recommendedName>
        <fullName evidence="5">Immunoglobulin V-set domain-containing protein</fullName>
    </recommendedName>
</protein>
<dbReference type="PANTHER" id="PTHR11860">
    <property type="entry name" value="POLYMERIC-IMMUNOGLOBULIN RECEPTOR"/>
    <property type="match status" value="1"/>
</dbReference>
<organism evidence="6 7">
    <name type="scientific">Podarcis muralis</name>
    <name type="common">Wall lizard</name>
    <name type="synonym">Lacerta muralis</name>
    <dbReference type="NCBI Taxonomy" id="64176"/>
    <lineage>
        <taxon>Eukaryota</taxon>
        <taxon>Metazoa</taxon>
        <taxon>Chordata</taxon>
        <taxon>Craniata</taxon>
        <taxon>Vertebrata</taxon>
        <taxon>Euteleostomi</taxon>
        <taxon>Lepidosauria</taxon>
        <taxon>Squamata</taxon>
        <taxon>Bifurcata</taxon>
        <taxon>Unidentata</taxon>
        <taxon>Episquamata</taxon>
        <taxon>Laterata</taxon>
        <taxon>Lacertibaenia</taxon>
        <taxon>Lacertidae</taxon>
        <taxon>Podarcis</taxon>
    </lineage>
</organism>